<keyword evidence="1" id="KW-1133">Transmembrane helix</keyword>
<keyword evidence="3" id="KW-1185">Reference proteome</keyword>
<evidence type="ECO:0000313" key="2">
    <source>
        <dbReference type="EMBL" id="QPB42357.1"/>
    </source>
</evidence>
<dbReference type="RefSeq" id="WP_194811939.1">
    <property type="nucleotide sequence ID" value="NZ_CP063056.1"/>
</dbReference>
<accession>A0ABX6UW84</accession>
<dbReference type="InterPro" id="IPR007360">
    <property type="entry name" value="SirB"/>
</dbReference>
<proteinExistence type="predicted"/>
<reference evidence="2 3" key="1">
    <citation type="submission" date="2020-10" db="EMBL/GenBank/DDBJ databases">
        <title>Genome Sequencing of Rodentibacter spp. strain DSM111151.</title>
        <authorList>
            <person name="Benga L."/>
            <person name="Lautwein T."/>
        </authorList>
    </citation>
    <scope>NUCLEOTIDE SEQUENCE [LARGE SCALE GENOMIC DNA]</scope>
    <source>
        <strain evidence="2 3">DSM 111151</strain>
    </source>
</reference>
<dbReference type="EMBL" id="CP063056">
    <property type="protein sequence ID" value="QPB42357.1"/>
    <property type="molecule type" value="Genomic_DNA"/>
</dbReference>
<evidence type="ECO:0000256" key="1">
    <source>
        <dbReference type="SAM" id="Phobius"/>
    </source>
</evidence>
<sequence>MLINLHILFAFLSLSLLIIRAFMQLTHKDWRGVKLLKILPHISDTILLASGIYILSLWQFEVPLWLTGKFVLLILYIIFSAKFFSKKQAKNRPHFFILALSCFVGAMLLAYWH</sequence>
<feature type="transmembrane region" description="Helical" evidence="1">
    <location>
        <begin position="6"/>
        <end position="23"/>
    </location>
</feature>
<evidence type="ECO:0000313" key="3">
    <source>
        <dbReference type="Proteomes" id="UP000663069"/>
    </source>
</evidence>
<protein>
    <submittedName>
        <fullName evidence="2">SirB2 family protein</fullName>
    </submittedName>
</protein>
<organism evidence="2 3">
    <name type="scientific">Rodentibacter haemolyticus</name>
    <dbReference type="NCBI Taxonomy" id="2778911"/>
    <lineage>
        <taxon>Bacteria</taxon>
        <taxon>Pseudomonadati</taxon>
        <taxon>Pseudomonadota</taxon>
        <taxon>Gammaproteobacteria</taxon>
        <taxon>Pasteurellales</taxon>
        <taxon>Pasteurellaceae</taxon>
        <taxon>Rodentibacter</taxon>
    </lineage>
</organism>
<feature type="transmembrane region" description="Helical" evidence="1">
    <location>
        <begin position="95"/>
        <end position="112"/>
    </location>
</feature>
<keyword evidence="1" id="KW-0812">Transmembrane</keyword>
<dbReference type="Pfam" id="PF04247">
    <property type="entry name" value="SirB"/>
    <property type="match status" value="1"/>
</dbReference>
<dbReference type="PANTHER" id="PTHR39594">
    <property type="entry name" value="PROTEIN YCHQ"/>
    <property type="match status" value="1"/>
</dbReference>
<feature type="transmembrane region" description="Helical" evidence="1">
    <location>
        <begin position="64"/>
        <end position="83"/>
    </location>
</feature>
<feature type="transmembrane region" description="Helical" evidence="1">
    <location>
        <begin position="35"/>
        <end position="58"/>
    </location>
</feature>
<gene>
    <name evidence="2" type="ORF">IHV77_10695</name>
</gene>
<dbReference type="PANTHER" id="PTHR39594:SF1">
    <property type="entry name" value="PROTEIN YCHQ"/>
    <property type="match status" value="1"/>
</dbReference>
<dbReference type="Proteomes" id="UP000663069">
    <property type="component" value="Chromosome"/>
</dbReference>
<name>A0ABX6UW84_9PAST</name>
<dbReference type="PIRSF" id="PIRSF005610">
    <property type="entry name" value="SirB"/>
    <property type="match status" value="1"/>
</dbReference>
<keyword evidence="1" id="KW-0472">Membrane</keyword>